<evidence type="ECO:0000256" key="2">
    <source>
        <dbReference type="ARBA" id="ARBA00022475"/>
    </source>
</evidence>
<reference evidence="14" key="1">
    <citation type="submission" date="2007-06" db="EMBL/GenBank/DDBJ databases">
        <title>Full length cDNA sequences from Sitka Spruce (Picea sitchensis).</title>
        <authorList>
            <person name="Ralph S.G."/>
            <person name="Chun H.E."/>
            <person name="Liao N."/>
            <person name="Ali J."/>
            <person name="Reid K."/>
            <person name="Kolosova N."/>
            <person name="Cooper N."/>
            <person name="Cullis C."/>
            <person name="Jancsik S."/>
            <person name="Moore R."/>
            <person name="Mayo M."/>
            <person name="Wagner S."/>
            <person name="Holt R.A."/>
            <person name="Jones S.J.M."/>
            <person name="Marra M.A."/>
            <person name="Ritland C.E."/>
            <person name="Ritland K."/>
            <person name="Bohlmann J."/>
        </authorList>
    </citation>
    <scope>NUCLEOTIDE SEQUENCE</scope>
    <source>
        <tissue evidence="14">Bark</tissue>
    </source>
</reference>
<dbReference type="SMART" id="SM00220">
    <property type="entry name" value="S_TKc"/>
    <property type="match status" value="1"/>
</dbReference>
<evidence type="ECO:0000259" key="13">
    <source>
        <dbReference type="PROSITE" id="PS51782"/>
    </source>
</evidence>
<feature type="compositionally biased region" description="Pro residues" evidence="10">
    <location>
        <begin position="127"/>
        <end position="142"/>
    </location>
</feature>
<dbReference type="InterPro" id="IPR052611">
    <property type="entry name" value="Plant_RLK_LysM"/>
</dbReference>
<comment type="subcellular location">
    <subcellularLocation>
        <location evidence="1">Cell membrane</location>
        <topology evidence="1">Single-pass membrane protein</topology>
    </subcellularLocation>
</comment>
<dbReference type="Gene3D" id="3.30.200.20">
    <property type="entry name" value="Phosphorylase Kinase, domain 1"/>
    <property type="match status" value="1"/>
</dbReference>
<dbReference type="AlphaFoldDB" id="B8LQ73"/>
<dbReference type="InterPro" id="IPR018392">
    <property type="entry name" value="LysM"/>
</dbReference>
<dbReference type="InterPro" id="IPR036779">
    <property type="entry name" value="LysM_dom_sf"/>
</dbReference>
<dbReference type="GO" id="GO:0004672">
    <property type="term" value="F:protein kinase activity"/>
    <property type="evidence" value="ECO:0007669"/>
    <property type="project" value="InterPro"/>
</dbReference>
<feature type="domain" description="Protein kinase" evidence="12">
    <location>
        <begin position="197"/>
        <end position="516"/>
    </location>
</feature>
<keyword evidence="6" id="KW-0067">ATP-binding</keyword>
<dbReference type="Pfam" id="PF23473">
    <property type="entry name" value="LysM3_LYK4_5"/>
    <property type="match status" value="1"/>
</dbReference>
<feature type="domain" description="LysM" evidence="13">
    <location>
        <begin position="76"/>
        <end position="126"/>
    </location>
</feature>
<dbReference type="InterPro" id="IPR056563">
    <property type="entry name" value="LysM3_LYK4_5"/>
</dbReference>
<dbReference type="PANTHER" id="PTHR45927">
    <property type="entry name" value="LYSM-DOMAIN RECEPTOR-LIKE KINASE-RELATED"/>
    <property type="match status" value="1"/>
</dbReference>
<evidence type="ECO:0000256" key="3">
    <source>
        <dbReference type="ARBA" id="ARBA00022692"/>
    </source>
</evidence>
<evidence type="ECO:0000256" key="7">
    <source>
        <dbReference type="ARBA" id="ARBA00022989"/>
    </source>
</evidence>
<evidence type="ECO:0000256" key="4">
    <source>
        <dbReference type="ARBA" id="ARBA00022729"/>
    </source>
</evidence>
<dbReference type="SMART" id="SM00257">
    <property type="entry name" value="LysM"/>
    <property type="match status" value="1"/>
</dbReference>
<evidence type="ECO:0000256" key="11">
    <source>
        <dbReference type="SAM" id="Phobius"/>
    </source>
</evidence>
<dbReference type="SUPFAM" id="SSF54106">
    <property type="entry name" value="LysM domain"/>
    <property type="match status" value="1"/>
</dbReference>
<dbReference type="EMBL" id="EF678012">
    <property type="protein sequence ID" value="ABR17803.1"/>
    <property type="molecule type" value="mRNA"/>
</dbReference>
<keyword evidence="8 11" id="KW-0472">Membrane</keyword>
<accession>B8LQ73</accession>
<evidence type="ECO:0000256" key="8">
    <source>
        <dbReference type="ARBA" id="ARBA00023136"/>
    </source>
</evidence>
<keyword evidence="7 11" id="KW-1133">Transmembrane helix</keyword>
<dbReference type="GO" id="GO:0005524">
    <property type="term" value="F:ATP binding"/>
    <property type="evidence" value="ECO:0007669"/>
    <property type="project" value="UniProtKB-KW"/>
</dbReference>
<evidence type="ECO:0000256" key="9">
    <source>
        <dbReference type="ARBA" id="ARBA00023157"/>
    </source>
</evidence>
<dbReference type="PANTHER" id="PTHR45927:SF2">
    <property type="entry name" value="SERINE_THREONINE RECEPTOR-LIKE KINASE NFP"/>
    <property type="match status" value="1"/>
</dbReference>
<name>B8LQ73_PICSI</name>
<evidence type="ECO:0008006" key="15">
    <source>
        <dbReference type="Google" id="ProtNLM"/>
    </source>
</evidence>
<keyword evidence="4" id="KW-0732">Signal</keyword>
<evidence type="ECO:0000256" key="10">
    <source>
        <dbReference type="SAM" id="MobiDB-lite"/>
    </source>
</evidence>
<organism evidence="14">
    <name type="scientific">Picea sitchensis</name>
    <name type="common">Sitka spruce</name>
    <name type="synonym">Pinus sitchensis</name>
    <dbReference type="NCBI Taxonomy" id="3332"/>
    <lineage>
        <taxon>Eukaryota</taxon>
        <taxon>Viridiplantae</taxon>
        <taxon>Streptophyta</taxon>
        <taxon>Embryophyta</taxon>
        <taxon>Tracheophyta</taxon>
        <taxon>Spermatophyta</taxon>
        <taxon>Pinopsida</taxon>
        <taxon>Pinidae</taxon>
        <taxon>Conifers I</taxon>
        <taxon>Pinales</taxon>
        <taxon>Pinaceae</taxon>
        <taxon>Picea</taxon>
    </lineage>
</organism>
<dbReference type="PROSITE" id="PS50011">
    <property type="entry name" value="PROTEIN_KINASE_DOM"/>
    <property type="match status" value="1"/>
</dbReference>
<dbReference type="Pfam" id="PF23457">
    <property type="entry name" value="LysM2_NFP"/>
    <property type="match status" value="1"/>
</dbReference>
<keyword evidence="9" id="KW-1015">Disulfide bond</keyword>
<dbReference type="InterPro" id="IPR059143">
    <property type="entry name" value="NFP_LysM2"/>
</dbReference>
<dbReference type="PROSITE" id="PS00108">
    <property type="entry name" value="PROTEIN_KINASE_ST"/>
    <property type="match status" value="1"/>
</dbReference>
<dbReference type="InterPro" id="IPR001245">
    <property type="entry name" value="Ser-Thr/Tyr_kinase_cat_dom"/>
</dbReference>
<feature type="transmembrane region" description="Helical" evidence="11">
    <location>
        <begin position="158"/>
        <end position="182"/>
    </location>
</feature>
<dbReference type="InterPro" id="IPR011009">
    <property type="entry name" value="Kinase-like_dom_sf"/>
</dbReference>
<evidence type="ECO:0000259" key="12">
    <source>
        <dbReference type="PROSITE" id="PS50011"/>
    </source>
</evidence>
<evidence type="ECO:0000256" key="6">
    <source>
        <dbReference type="ARBA" id="ARBA00022840"/>
    </source>
</evidence>
<dbReference type="Gene3D" id="1.10.510.10">
    <property type="entry name" value="Transferase(Phosphotransferase) domain 1"/>
    <property type="match status" value="1"/>
</dbReference>
<keyword evidence="5" id="KW-0547">Nucleotide-binding</keyword>
<dbReference type="InterPro" id="IPR008271">
    <property type="entry name" value="Ser/Thr_kinase_AS"/>
</dbReference>
<feature type="region of interest" description="Disordered" evidence="10">
    <location>
        <begin position="124"/>
        <end position="148"/>
    </location>
</feature>
<dbReference type="SUPFAM" id="SSF56112">
    <property type="entry name" value="Protein kinase-like (PK-like)"/>
    <property type="match status" value="1"/>
</dbReference>
<dbReference type="CDD" id="cd00118">
    <property type="entry name" value="LysM"/>
    <property type="match status" value="1"/>
</dbReference>
<proteinExistence type="evidence at transcript level"/>
<protein>
    <recommendedName>
        <fullName evidence="15">Protein kinase domain-containing protein</fullName>
    </recommendedName>
</protein>
<evidence type="ECO:0000313" key="14">
    <source>
        <dbReference type="EMBL" id="ABR17803.1"/>
    </source>
</evidence>
<dbReference type="Gene3D" id="3.10.350.10">
    <property type="entry name" value="LysM domain"/>
    <property type="match status" value="1"/>
</dbReference>
<evidence type="ECO:0000256" key="5">
    <source>
        <dbReference type="ARBA" id="ARBA00022741"/>
    </source>
</evidence>
<dbReference type="InterPro" id="IPR000719">
    <property type="entry name" value="Prot_kinase_dom"/>
</dbReference>
<dbReference type="PROSITE" id="PS51782">
    <property type="entry name" value="LYSM"/>
    <property type="match status" value="1"/>
</dbReference>
<keyword evidence="3 11" id="KW-0812">Transmembrane</keyword>
<dbReference type="FunFam" id="1.10.510.10:FF:000468">
    <property type="entry name" value="PTI1-like tyrosine-protein kinase 3"/>
    <property type="match status" value="1"/>
</dbReference>
<dbReference type="GO" id="GO:0005886">
    <property type="term" value="C:plasma membrane"/>
    <property type="evidence" value="ECO:0007669"/>
    <property type="project" value="UniProtKB-SubCell"/>
</dbReference>
<evidence type="ECO:0000256" key="1">
    <source>
        <dbReference type="ARBA" id="ARBA00004162"/>
    </source>
</evidence>
<keyword evidence="2" id="KW-1003">Cell membrane</keyword>
<dbReference type="Pfam" id="PF07714">
    <property type="entry name" value="PK_Tyr_Ser-Thr"/>
    <property type="match status" value="1"/>
</dbReference>
<sequence length="536" mass="58205">MANYSQANVTYTIYGGDTFYLISTRKFENLTTYPAVEVTNPTLVVTNLQIGSLATIPIRCKCPSNAQVTNGTKMLITYVVHPGDTLLNISQKFGADLQNLKSLNGINSTLIPYSTLLVPVSQKPVLAQPPPSPPSPPPPPPLVVNNATSSGGGLHGGAVIGASVGGSAAVVCIALLIFCVVIRKRRSYKQTSISEDQRPPSDVGVGKTKSKLMTGISDCVENPFMYSIEDLDKATQNFSPLCNIEGSVYKGTLDGRDYAIKLMKGDISQELKILQKVNHTNLVKLEGVCISSEGQSYLVYEYIENSSLNTWLHDPESVENMSPIGWSSSSLPWKTRLQVALDVANGLQYIHEHTTPSVVHKDIKSSNILLDGNFRAKIANFGMAKSGINALTKHIMGTQGYMAPEYLADGFVSPKLDVFAFGVVLLEMISGKEAIVRERGVPLAGKAGLLWTQIRPLLEGEDIEGKLRKWVDRNLQNAYTMDSILGVATIARACVEEDPVARPTLPEIVYKLSNLFDACTSNPDEKIEIRTSITGR</sequence>